<keyword evidence="3" id="KW-1185">Reference proteome</keyword>
<feature type="region of interest" description="Disordered" evidence="1">
    <location>
        <begin position="1"/>
        <end position="63"/>
    </location>
</feature>
<proteinExistence type="predicted"/>
<accession>A0A8H4IX01</accession>
<dbReference type="Proteomes" id="UP000572817">
    <property type="component" value="Unassembled WGS sequence"/>
</dbReference>
<sequence>MDEEEEGILKAKLAPPAPPQRSAGPVLQGLREYEREDDYINDDDLSGNEDEDEENSMDFDPTAEDLVPHNEPLDLDSANLTTAPHNSAEHTYADRLQNKPRTYKAMRTFISGDSLYGDQLDLGPHTTLTDMQTALADDARCCADILDLTGNLLGYVYTQDSELVVNGMAELDGYFNAVRESIVHKINFLIEGGAAGETVMRAFESLNHFCCVAVDVVDEICEILRAIMEGGYELGFWEGIYGM</sequence>
<protein>
    <submittedName>
        <fullName evidence="2">Uncharacterized protein</fullName>
    </submittedName>
</protein>
<evidence type="ECO:0000256" key="1">
    <source>
        <dbReference type="SAM" id="MobiDB-lite"/>
    </source>
</evidence>
<dbReference type="AlphaFoldDB" id="A0A8H4IX01"/>
<gene>
    <name evidence="2" type="ORF">GTA08_BOTSDO02148</name>
</gene>
<organism evidence="2 3">
    <name type="scientific">Botryosphaeria dothidea</name>
    <dbReference type="NCBI Taxonomy" id="55169"/>
    <lineage>
        <taxon>Eukaryota</taxon>
        <taxon>Fungi</taxon>
        <taxon>Dikarya</taxon>
        <taxon>Ascomycota</taxon>
        <taxon>Pezizomycotina</taxon>
        <taxon>Dothideomycetes</taxon>
        <taxon>Dothideomycetes incertae sedis</taxon>
        <taxon>Botryosphaeriales</taxon>
        <taxon>Botryosphaeriaceae</taxon>
        <taxon>Botryosphaeria</taxon>
    </lineage>
</organism>
<name>A0A8H4IX01_9PEZI</name>
<reference evidence="2" key="1">
    <citation type="submission" date="2020-04" db="EMBL/GenBank/DDBJ databases">
        <title>Genome Assembly and Annotation of Botryosphaeria dothidea sdau 11-99, a Latent Pathogen of Apple Fruit Ring Rot in China.</title>
        <authorList>
            <person name="Yu C."/>
            <person name="Diao Y."/>
            <person name="Lu Q."/>
            <person name="Zhao J."/>
            <person name="Cui S."/>
            <person name="Peng C."/>
            <person name="He B."/>
            <person name="Liu H."/>
        </authorList>
    </citation>
    <scope>NUCLEOTIDE SEQUENCE [LARGE SCALE GENOMIC DNA]</scope>
    <source>
        <strain evidence="2">Sdau11-99</strain>
    </source>
</reference>
<feature type="compositionally biased region" description="Acidic residues" evidence="1">
    <location>
        <begin position="35"/>
        <end position="63"/>
    </location>
</feature>
<dbReference type="EMBL" id="WWBZ02000016">
    <property type="protein sequence ID" value="KAF4309126.1"/>
    <property type="molecule type" value="Genomic_DNA"/>
</dbReference>
<comment type="caution">
    <text evidence="2">The sequence shown here is derived from an EMBL/GenBank/DDBJ whole genome shotgun (WGS) entry which is preliminary data.</text>
</comment>
<evidence type="ECO:0000313" key="3">
    <source>
        <dbReference type="Proteomes" id="UP000572817"/>
    </source>
</evidence>
<evidence type="ECO:0000313" key="2">
    <source>
        <dbReference type="EMBL" id="KAF4309126.1"/>
    </source>
</evidence>